<evidence type="ECO:0000259" key="2">
    <source>
        <dbReference type="Pfam" id="PF00857"/>
    </source>
</evidence>
<gene>
    <name evidence="3" type="ORF">DFP86_11273</name>
</gene>
<protein>
    <submittedName>
        <fullName evidence="3">Nicotinamidase-related amidase</fullName>
    </submittedName>
</protein>
<keyword evidence="4" id="KW-1185">Reference proteome</keyword>
<dbReference type="Pfam" id="PF00857">
    <property type="entry name" value="Isochorismatase"/>
    <property type="match status" value="1"/>
</dbReference>
<dbReference type="GO" id="GO:0016787">
    <property type="term" value="F:hydrolase activity"/>
    <property type="evidence" value="ECO:0007669"/>
    <property type="project" value="UniProtKB-KW"/>
</dbReference>
<name>A0A4R7AZL1_9NEIS</name>
<evidence type="ECO:0000313" key="4">
    <source>
        <dbReference type="Proteomes" id="UP000295611"/>
    </source>
</evidence>
<dbReference type="InterPro" id="IPR050272">
    <property type="entry name" value="Isochorismatase-like_hydrls"/>
</dbReference>
<organism evidence="3 4">
    <name type="scientific">Paludibacterium purpuratum</name>
    <dbReference type="NCBI Taxonomy" id="1144873"/>
    <lineage>
        <taxon>Bacteria</taxon>
        <taxon>Pseudomonadati</taxon>
        <taxon>Pseudomonadota</taxon>
        <taxon>Betaproteobacteria</taxon>
        <taxon>Neisseriales</taxon>
        <taxon>Chromobacteriaceae</taxon>
        <taxon>Paludibacterium</taxon>
    </lineage>
</organism>
<dbReference type="PANTHER" id="PTHR43540:SF15">
    <property type="entry name" value="BLR5631 PROTEIN"/>
    <property type="match status" value="1"/>
</dbReference>
<keyword evidence="1" id="KW-0378">Hydrolase</keyword>
<dbReference type="Proteomes" id="UP000295611">
    <property type="component" value="Unassembled WGS sequence"/>
</dbReference>
<evidence type="ECO:0000256" key="1">
    <source>
        <dbReference type="ARBA" id="ARBA00022801"/>
    </source>
</evidence>
<feature type="domain" description="Isochorismatase-like" evidence="2">
    <location>
        <begin position="6"/>
        <end position="165"/>
    </location>
</feature>
<proteinExistence type="predicted"/>
<sequence>MNHRHSALLVIDLQNDYFPGGAFPLHDADATLDRVLQAMEQAKRQGMPIILVQHVAEGPSSFFNADSEGVAIHPRVLAAVPDAPVIVKHHADSFLRTELAEVLQQQGIEELLVCGMMTQNCVTHTAISTEATPYRISILPDCCTTVSQMLHIIALRAVEHRVRLATAAEALA</sequence>
<comment type="caution">
    <text evidence="3">The sequence shown here is derived from an EMBL/GenBank/DDBJ whole genome shotgun (WGS) entry which is preliminary data.</text>
</comment>
<dbReference type="EMBL" id="SNZP01000012">
    <property type="protein sequence ID" value="TDR73869.1"/>
    <property type="molecule type" value="Genomic_DNA"/>
</dbReference>
<reference evidence="3 4" key="1">
    <citation type="submission" date="2019-03" db="EMBL/GenBank/DDBJ databases">
        <title>Genomic Encyclopedia of Type Strains, Phase III (KMG-III): the genomes of soil and plant-associated and newly described type strains.</title>
        <authorList>
            <person name="Whitman W."/>
        </authorList>
    </citation>
    <scope>NUCLEOTIDE SEQUENCE [LARGE SCALE GENOMIC DNA]</scope>
    <source>
        <strain evidence="3 4">CECT 8976</strain>
    </source>
</reference>
<accession>A0A4R7AZL1</accession>
<dbReference type="Gene3D" id="3.40.50.850">
    <property type="entry name" value="Isochorismatase-like"/>
    <property type="match status" value="1"/>
</dbReference>
<dbReference type="InterPro" id="IPR036380">
    <property type="entry name" value="Isochorismatase-like_sf"/>
</dbReference>
<dbReference type="CDD" id="cd01014">
    <property type="entry name" value="nicotinamidase_related"/>
    <property type="match status" value="1"/>
</dbReference>
<dbReference type="RefSeq" id="WP_133682513.1">
    <property type="nucleotide sequence ID" value="NZ_SNZP01000012.1"/>
</dbReference>
<dbReference type="SUPFAM" id="SSF52499">
    <property type="entry name" value="Isochorismatase-like hydrolases"/>
    <property type="match status" value="1"/>
</dbReference>
<evidence type="ECO:0000313" key="3">
    <source>
        <dbReference type="EMBL" id="TDR73869.1"/>
    </source>
</evidence>
<dbReference type="OrthoDB" id="5360912at2"/>
<dbReference type="PANTHER" id="PTHR43540">
    <property type="entry name" value="PEROXYUREIDOACRYLATE/UREIDOACRYLATE AMIDOHYDROLASE-RELATED"/>
    <property type="match status" value="1"/>
</dbReference>
<dbReference type="InterPro" id="IPR000868">
    <property type="entry name" value="Isochorismatase-like_dom"/>
</dbReference>
<dbReference type="AlphaFoldDB" id="A0A4R7AZL1"/>